<name>A0ABQ0QN33_9PROT</name>
<accession>A0ABQ0QN33</accession>
<sequence length="60" mass="7082">MIPPIRDWEQPQPGLVQKNPWLHLINGVGWQPDIGAHNFTTESFSWLQKMCRPRPNKAYR</sequence>
<comment type="caution">
    <text evidence="1">The sequence shown here is derived from an EMBL/GenBank/DDBJ whole genome shotgun (WGS) entry which is preliminary data.</text>
</comment>
<keyword evidence="2" id="KW-1185">Reference proteome</keyword>
<protein>
    <recommendedName>
        <fullName evidence="3">Transposase</fullName>
    </recommendedName>
</protein>
<evidence type="ECO:0000313" key="2">
    <source>
        <dbReference type="Proteomes" id="UP001062632"/>
    </source>
</evidence>
<dbReference type="EMBL" id="BAQC01000006">
    <property type="protein sequence ID" value="GBR50964.1"/>
    <property type="molecule type" value="Genomic_DNA"/>
</dbReference>
<gene>
    <name evidence="1" type="ORF">AA106555_0392</name>
</gene>
<organism evidence="1 2">
    <name type="scientific">Neokomagataea thailandica NBRC 106555</name>
    <dbReference type="NCBI Taxonomy" id="1223520"/>
    <lineage>
        <taxon>Bacteria</taxon>
        <taxon>Pseudomonadati</taxon>
        <taxon>Pseudomonadota</taxon>
        <taxon>Alphaproteobacteria</taxon>
        <taxon>Acetobacterales</taxon>
        <taxon>Acetobacteraceae</taxon>
        <taxon>Neokomagataea</taxon>
    </lineage>
</organism>
<evidence type="ECO:0000313" key="1">
    <source>
        <dbReference type="EMBL" id="GBR50964.1"/>
    </source>
</evidence>
<proteinExistence type="predicted"/>
<reference evidence="1 2" key="1">
    <citation type="submission" date="2013-04" db="EMBL/GenBank/DDBJ databases">
        <title>The genome sequencing project of 58 acetic acid bacteria.</title>
        <authorList>
            <person name="Okamoto-Kainuma A."/>
            <person name="Ishikawa M."/>
            <person name="Umino S."/>
            <person name="Koizumi Y."/>
            <person name="Shiwa Y."/>
            <person name="Yoshikawa H."/>
            <person name="Matsutani M."/>
            <person name="Matsushita K."/>
        </authorList>
    </citation>
    <scope>NUCLEOTIDE SEQUENCE [LARGE SCALE GENOMIC DNA]</scope>
    <source>
        <strain evidence="1 2">NBRC 106555</strain>
    </source>
</reference>
<dbReference type="Proteomes" id="UP001062632">
    <property type="component" value="Unassembled WGS sequence"/>
</dbReference>
<evidence type="ECO:0008006" key="3">
    <source>
        <dbReference type="Google" id="ProtNLM"/>
    </source>
</evidence>